<dbReference type="RefSeq" id="WP_125677277.1">
    <property type="nucleotide sequence ID" value="NZ_JBHTOI010000041.1"/>
</dbReference>
<accession>A0ABW4BTA9</accession>
<organism evidence="2 3">
    <name type="scientific">Companilactobacillus keshanensis</name>
    <dbReference type="NCBI Taxonomy" id="2486003"/>
    <lineage>
        <taxon>Bacteria</taxon>
        <taxon>Bacillati</taxon>
        <taxon>Bacillota</taxon>
        <taxon>Bacilli</taxon>
        <taxon>Lactobacillales</taxon>
        <taxon>Lactobacillaceae</taxon>
        <taxon>Companilactobacillus</taxon>
    </lineage>
</organism>
<dbReference type="Proteomes" id="UP001597251">
    <property type="component" value="Unassembled WGS sequence"/>
</dbReference>
<comment type="caution">
    <text evidence="2">The sequence shown here is derived from an EMBL/GenBank/DDBJ whole genome shotgun (WGS) entry which is preliminary data.</text>
</comment>
<evidence type="ECO:0000256" key="1">
    <source>
        <dbReference type="SAM" id="Phobius"/>
    </source>
</evidence>
<sequence length="80" mass="9194">MLKIDYNDYTWFLFALTLIFAAAKVFGFITWNWLWVFSPLLFVGGVIVVAYIISYGFILVCMLIYGVVAGIKKVFSHEND</sequence>
<keyword evidence="1" id="KW-1133">Transmembrane helix</keyword>
<keyword evidence="1" id="KW-0472">Membrane</keyword>
<name>A0ABW4BTA9_9LACO</name>
<keyword evidence="1" id="KW-0812">Transmembrane</keyword>
<reference evidence="3" key="1">
    <citation type="journal article" date="2019" name="Int. J. Syst. Evol. Microbiol.">
        <title>The Global Catalogue of Microorganisms (GCM) 10K type strain sequencing project: providing services to taxonomists for standard genome sequencing and annotation.</title>
        <authorList>
            <consortium name="The Broad Institute Genomics Platform"/>
            <consortium name="The Broad Institute Genome Sequencing Center for Infectious Disease"/>
            <person name="Wu L."/>
            <person name="Ma J."/>
        </authorList>
    </citation>
    <scope>NUCLEOTIDE SEQUENCE [LARGE SCALE GENOMIC DNA]</scope>
    <source>
        <strain evidence="3">CCM 8936</strain>
    </source>
</reference>
<evidence type="ECO:0000313" key="3">
    <source>
        <dbReference type="Proteomes" id="UP001597251"/>
    </source>
</evidence>
<keyword evidence="3" id="KW-1185">Reference proteome</keyword>
<protein>
    <submittedName>
        <fullName evidence="2">Uncharacterized protein</fullName>
    </submittedName>
</protein>
<gene>
    <name evidence="2" type="ORF">ACFQ42_06830</name>
</gene>
<evidence type="ECO:0000313" key="2">
    <source>
        <dbReference type="EMBL" id="MFD1418449.1"/>
    </source>
</evidence>
<feature type="transmembrane region" description="Helical" evidence="1">
    <location>
        <begin position="40"/>
        <end position="68"/>
    </location>
</feature>
<feature type="transmembrane region" description="Helical" evidence="1">
    <location>
        <begin position="12"/>
        <end position="34"/>
    </location>
</feature>
<proteinExistence type="predicted"/>
<dbReference type="EMBL" id="JBHTOI010000041">
    <property type="protein sequence ID" value="MFD1418449.1"/>
    <property type="molecule type" value="Genomic_DNA"/>
</dbReference>